<dbReference type="RefSeq" id="WP_126353840.1">
    <property type="nucleotide sequence ID" value="NZ_AP018150.1"/>
</dbReference>
<proteinExistence type="predicted"/>
<keyword evidence="2" id="KW-1185">Reference proteome</keyword>
<dbReference type="AlphaFoldDB" id="A0A2Z6ETB4"/>
<evidence type="ECO:0000313" key="2">
    <source>
        <dbReference type="Proteomes" id="UP000282597"/>
    </source>
</evidence>
<organism evidence="1 2">
    <name type="scientific">Mycoavidus cysteinexigens</name>
    <dbReference type="NCBI Taxonomy" id="1553431"/>
    <lineage>
        <taxon>Bacteria</taxon>
        <taxon>Pseudomonadati</taxon>
        <taxon>Pseudomonadota</taxon>
        <taxon>Betaproteobacteria</taxon>
        <taxon>Burkholderiales</taxon>
        <taxon>Burkholderiaceae</taxon>
        <taxon>Mycoavidus</taxon>
    </lineage>
</organism>
<sequence>MQPSKLFGIIILQLFFVSACGGGGEKNSNKKTIAQPQIIEKPYFDIETTGNCAIRAVNWALGNRRFISPKEYYEYMENQSMDDPRFSEEQRCLLRAHFKDETKKYSSIALKNLEEAFDKAKISSSASFDPTFKTLMTERGLLGHNKAIEHVIDVIKFKFGLEFPTILEKFDDALAKEDFIDAKGLIILTNSHFDGFYKDENNIWHKKNGDQLSTNHIDYITQLKAELTLDSPDLILDSRILYFPPRIVEYLQNALDIASTS</sequence>
<dbReference type="PROSITE" id="PS51257">
    <property type="entry name" value="PROKAR_LIPOPROTEIN"/>
    <property type="match status" value="1"/>
</dbReference>
<evidence type="ECO:0000313" key="1">
    <source>
        <dbReference type="EMBL" id="BBE08631.1"/>
    </source>
</evidence>
<protein>
    <submittedName>
        <fullName evidence="1">Uncharacterized protein</fullName>
    </submittedName>
</protein>
<gene>
    <name evidence="1" type="ORF">MCB1EB_0470</name>
</gene>
<dbReference type="EMBL" id="AP018150">
    <property type="protein sequence ID" value="BBE08631.1"/>
    <property type="molecule type" value="Genomic_DNA"/>
</dbReference>
<name>A0A2Z6ETB4_9BURK</name>
<reference evidence="1 2" key="1">
    <citation type="journal article" date="2018" name="Microbes Environ.">
        <title>Comparative Genomic Insights into Endofungal Lifestyles of Two Bacterial Endosymbionts, Mycoavidus cysteinexigens and Burkholderia rhizoxinica.</title>
        <authorList>
            <person name="Sharmin D."/>
            <person name="Guo Y."/>
            <person name="Nishizawa T."/>
            <person name="Ohshima S."/>
            <person name="Sato Y."/>
            <person name="Takashima Y."/>
            <person name="Narisawa K."/>
            <person name="Ohta H."/>
        </authorList>
    </citation>
    <scope>NUCLEOTIDE SEQUENCE [LARGE SCALE GENOMIC DNA]</scope>
    <source>
        <strain evidence="1 2">B1-EB</strain>
    </source>
</reference>
<dbReference type="KEGG" id="mcys:MCB1EB_0470"/>
<accession>A0A2Z6ETB4</accession>
<dbReference type="Proteomes" id="UP000282597">
    <property type="component" value="Chromosome"/>
</dbReference>